<dbReference type="OrthoDB" id="9811425at2"/>
<dbReference type="SUPFAM" id="SSF51735">
    <property type="entry name" value="NAD(P)-binding Rossmann-fold domains"/>
    <property type="match status" value="1"/>
</dbReference>
<dbReference type="Proteomes" id="UP000197290">
    <property type="component" value="Unassembled WGS sequence"/>
</dbReference>
<reference evidence="4 5" key="1">
    <citation type="submission" date="2017-03" db="EMBL/GenBank/DDBJ databases">
        <title>Genome sequence of Sphingomonas dokdonensis DSM 21029.</title>
        <authorList>
            <person name="Poehlein A."/>
            <person name="Wuebbeler J.H."/>
            <person name="Steinbuechel A."/>
            <person name="Daniel R."/>
        </authorList>
    </citation>
    <scope>NUCLEOTIDE SEQUENCE [LARGE SCALE GENOMIC DNA]</scope>
    <source>
        <strain evidence="4 5">DSM 21029</strain>
    </source>
</reference>
<dbReference type="GO" id="GO:0050573">
    <property type="term" value="F:dTDP-4-dehydro-6-deoxyglucose reductase activity"/>
    <property type="evidence" value="ECO:0007669"/>
    <property type="project" value="UniProtKB-EC"/>
</dbReference>
<dbReference type="Gene3D" id="3.40.50.720">
    <property type="entry name" value="NAD(P)-binding Rossmann-like Domain"/>
    <property type="match status" value="1"/>
</dbReference>
<keyword evidence="4" id="KW-0560">Oxidoreductase</keyword>
<dbReference type="AlphaFoldDB" id="A0A245ZK94"/>
<feature type="domain" description="NAD-dependent epimerase/dehydratase" evidence="3">
    <location>
        <begin position="14"/>
        <end position="241"/>
    </location>
</feature>
<evidence type="ECO:0000256" key="1">
    <source>
        <dbReference type="ARBA" id="ARBA00005125"/>
    </source>
</evidence>
<evidence type="ECO:0000256" key="2">
    <source>
        <dbReference type="ARBA" id="ARBA00007637"/>
    </source>
</evidence>
<name>A0A245ZK94_9SPHN</name>
<gene>
    <name evidence="4" type="primary">fcf1</name>
    <name evidence="4" type="ORF">SPDO_18530</name>
</gene>
<comment type="similarity">
    <text evidence="2">Belongs to the NAD(P)-dependent epimerase/dehydratase family.</text>
</comment>
<evidence type="ECO:0000259" key="3">
    <source>
        <dbReference type="Pfam" id="PF01370"/>
    </source>
</evidence>
<organism evidence="4 5">
    <name type="scientific">Sphingomonas dokdonensis</name>
    <dbReference type="NCBI Taxonomy" id="344880"/>
    <lineage>
        <taxon>Bacteria</taxon>
        <taxon>Pseudomonadati</taxon>
        <taxon>Pseudomonadota</taxon>
        <taxon>Alphaproteobacteria</taxon>
        <taxon>Sphingomonadales</taxon>
        <taxon>Sphingomonadaceae</taxon>
        <taxon>Sphingomonas</taxon>
    </lineage>
</organism>
<dbReference type="RefSeq" id="WP_088367192.1">
    <property type="nucleotide sequence ID" value="NZ_NBBI01000003.1"/>
</dbReference>
<accession>A0A245ZK94</accession>
<dbReference type="EMBL" id="NBBI01000003">
    <property type="protein sequence ID" value="OWK30171.1"/>
    <property type="molecule type" value="Genomic_DNA"/>
</dbReference>
<protein>
    <submittedName>
        <fullName evidence="4">dTDP-4-dehydro-6-deoxyglucose reductase</fullName>
        <ecNumber evidence="4">1.1.1.266</ecNumber>
    </submittedName>
</protein>
<dbReference type="PANTHER" id="PTHR43000">
    <property type="entry name" value="DTDP-D-GLUCOSE 4,6-DEHYDRATASE-RELATED"/>
    <property type="match status" value="1"/>
</dbReference>
<evidence type="ECO:0000313" key="5">
    <source>
        <dbReference type="Proteomes" id="UP000197290"/>
    </source>
</evidence>
<evidence type="ECO:0000313" key="4">
    <source>
        <dbReference type="EMBL" id="OWK30171.1"/>
    </source>
</evidence>
<sequence>MNAPASAAAPRTFLLLGGGGFIGTNLAARLERGGHRVLLTGHGTRGASNGRWVDLPLTDTDGIMALIADHAIDTVVQLASSMLPSSTEAHYQAEQDAIIAPTRRLAARLADRGVRLVFFSSGGTVYGATSRDYATEDDPCAPIGFYGQAKLETELHLQFLARTRGLRLLTLRPSNPYGMHQSLTGAQGLVSVILGKLRDGGALEVWGDGTVVRDYIYIDDCVESVAALLVNDVAGTTLNIGSGIGHSLLEVVATVEEALGARVPLLFRPARPVDVPRLVLDVERLKGLGMYHHRSLIDGVRDYARRLGICR</sequence>
<dbReference type="Pfam" id="PF01370">
    <property type="entry name" value="Epimerase"/>
    <property type="match status" value="1"/>
</dbReference>
<keyword evidence="5" id="KW-1185">Reference proteome</keyword>
<dbReference type="InterPro" id="IPR036291">
    <property type="entry name" value="NAD(P)-bd_dom_sf"/>
</dbReference>
<dbReference type="InterPro" id="IPR001509">
    <property type="entry name" value="Epimerase_deHydtase"/>
</dbReference>
<proteinExistence type="inferred from homology"/>
<dbReference type="EC" id="1.1.1.266" evidence="4"/>
<comment type="pathway">
    <text evidence="1">Bacterial outer membrane biogenesis; LPS O-antigen biosynthesis.</text>
</comment>
<comment type="caution">
    <text evidence="4">The sequence shown here is derived from an EMBL/GenBank/DDBJ whole genome shotgun (WGS) entry which is preliminary data.</text>
</comment>
<dbReference type="Gene3D" id="3.90.25.10">
    <property type="entry name" value="UDP-galactose 4-epimerase, domain 1"/>
    <property type="match status" value="1"/>
</dbReference>